<dbReference type="Proteomes" id="UP000663872">
    <property type="component" value="Unassembled WGS sequence"/>
</dbReference>
<comment type="caution">
    <text evidence="9">The sequence shown here is derived from an EMBL/GenBank/DDBJ whole genome shotgun (WGS) entry which is preliminary data.</text>
</comment>
<dbReference type="SMART" id="SM00220">
    <property type="entry name" value="S_TKc"/>
    <property type="match status" value="1"/>
</dbReference>
<dbReference type="EMBL" id="CAJNYV010003261">
    <property type="protein sequence ID" value="CAF3551451.1"/>
    <property type="molecule type" value="Genomic_DNA"/>
</dbReference>
<dbReference type="InterPro" id="IPR008271">
    <property type="entry name" value="Ser/Thr_kinase_AS"/>
</dbReference>
<evidence type="ECO:0000256" key="2">
    <source>
        <dbReference type="ARBA" id="ARBA00022840"/>
    </source>
</evidence>
<gene>
    <name evidence="9" type="ORF">FME351_LOCUS18069</name>
    <name evidence="7" type="ORF">GRG538_LOCUS4536</name>
    <name evidence="11" type="ORF">HFQ381_LOCUS703</name>
    <name evidence="10" type="ORF">KIK155_LOCUS18467</name>
    <name evidence="6" type="ORF">LUA448_LOCUS11506</name>
    <name evidence="14" type="ORF">QYT958_LOCUS7263</name>
    <name evidence="8" type="ORF">TIS948_LOCUS32601</name>
    <name evidence="15" type="ORF">TOA249_LOCUS11133</name>
    <name evidence="13" type="ORF">TSG867_LOCUS3139</name>
    <name evidence="12" type="ORF">UJA718_LOCUS999</name>
</gene>
<dbReference type="PANTHER" id="PTHR24359:SF1">
    <property type="entry name" value="INHIBITOR OF NUCLEAR FACTOR KAPPA-B KINASE EPSILON SUBUNIT HOMOLOG 1-RELATED"/>
    <property type="match status" value="1"/>
</dbReference>
<evidence type="ECO:0000259" key="5">
    <source>
        <dbReference type="PROSITE" id="PS50011"/>
    </source>
</evidence>
<evidence type="ECO:0000313" key="14">
    <source>
        <dbReference type="EMBL" id="CAF4536205.1"/>
    </source>
</evidence>
<evidence type="ECO:0000313" key="11">
    <source>
        <dbReference type="EMBL" id="CAF4097347.1"/>
    </source>
</evidence>
<sequence>MENDSLPLLSDTNERFRRIRELGSGTYGRVLLAFDRDLQQRCALKVLPKSTTKYRDFQREYNYSLLLSPHRSIISTYEDRCYQTADAFVIVQEYAPLGDLFESIPPQRGLPEKAVKTIMKQVSSALEFMHEKGLVHRDVKPENVMIFDADFHKVKLIDFGMTRKCGSYVRRLIGSIPYSPPEVCSALNNDILVSTAMDVWAFGVLLFCCLTGNFPWEHAQESDVYYKEYLQWHRNHQNHQIKRRYKLPSQWYRFTSHLMRVFNKMLDPESLKRCPITDIGKYYDYRWIHDQNNCRRLSNEDEGVEEDFSSSENGIESNAMTISATSNTDFEELTQMMRNSLTTFDHITSGDNQKTLPTKLLS</sequence>
<dbReference type="Proteomes" id="UP000663869">
    <property type="component" value="Unassembled WGS sequence"/>
</dbReference>
<evidence type="ECO:0000313" key="12">
    <source>
        <dbReference type="EMBL" id="CAF4112326.1"/>
    </source>
</evidence>
<keyword evidence="4" id="KW-0723">Serine/threonine-protein kinase</keyword>
<dbReference type="Proteomes" id="UP000663873">
    <property type="component" value="Unassembled WGS sequence"/>
</dbReference>
<name>A0A818ICB7_9BILA</name>
<keyword evidence="4" id="KW-0418">Kinase</keyword>
<proteinExistence type="inferred from homology"/>
<dbReference type="AlphaFoldDB" id="A0A818ICB7"/>
<dbReference type="EMBL" id="CAJNYT010000249">
    <property type="protein sequence ID" value="CAF3340013.1"/>
    <property type="molecule type" value="Genomic_DNA"/>
</dbReference>
<evidence type="ECO:0000313" key="6">
    <source>
        <dbReference type="EMBL" id="CAF3334413.1"/>
    </source>
</evidence>
<dbReference type="GO" id="GO:0005524">
    <property type="term" value="F:ATP binding"/>
    <property type="evidence" value="ECO:0007669"/>
    <property type="project" value="UniProtKB-UniRule"/>
</dbReference>
<dbReference type="PANTHER" id="PTHR24359">
    <property type="entry name" value="SERINE/THREONINE-PROTEIN KINASE SBK1"/>
    <property type="match status" value="1"/>
</dbReference>
<dbReference type="InterPro" id="IPR011009">
    <property type="entry name" value="Kinase-like_dom_sf"/>
</dbReference>
<dbReference type="EMBL" id="CAJNYU010002250">
    <property type="protein sequence ID" value="CAF3523223.1"/>
    <property type="molecule type" value="Genomic_DNA"/>
</dbReference>
<dbReference type="EMBL" id="CAJNXB010005976">
    <property type="protein sequence ID" value="CAF3460448.1"/>
    <property type="molecule type" value="Genomic_DNA"/>
</dbReference>
<evidence type="ECO:0000256" key="3">
    <source>
        <dbReference type="PROSITE-ProRule" id="PRU10141"/>
    </source>
</evidence>
<reference evidence="9" key="1">
    <citation type="submission" date="2021-02" db="EMBL/GenBank/DDBJ databases">
        <authorList>
            <person name="Nowell W R."/>
        </authorList>
    </citation>
    <scope>NUCLEOTIDE SEQUENCE</scope>
</reference>
<dbReference type="PROSITE" id="PS00107">
    <property type="entry name" value="PROTEIN_KINASE_ATP"/>
    <property type="match status" value="1"/>
</dbReference>
<dbReference type="Proteomes" id="UP000663838">
    <property type="component" value="Unassembled WGS sequence"/>
</dbReference>
<dbReference type="Proteomes" id="UP000663833">
    <property type="component" value="Unassembled WGS sequence"/>
</dbReference>
<keyword evidence="17" id="KW-1185">Reference proteome</keyword>
<accession>A0A818ICB7</accession>
<evidence type="ECO:0000256" key="1">
    <source>
        <dbReference type="ARBA" id="ARBA00022741"/>
    </source>
</evidence>
<protein>
    <recommendedName>
        <fullName evidence="5">Protein kinase domain-containing protein</fullName>
    </recommendedName>
</protein>
<dbReference type="Proteomes" id="UP000663865">
    <property type="component" value="Unassembled WGS sequence"/>
</dbReference>
<keyword evidence="2 3" id="KW-0067">ATP-binding</keyword>
<evidence type="ECO:0000313" key="16">
    <source>
        <dbReference type="Proteomes" id="UP000663869"/>
    </source>
</evidence>
<feature type="binding site" evidence="3">
    <location>
        <position position="45"/>
    </location>
    <ligand>
        <name>ATP</name>
        <dbReference type="ChEBI" id="CHEBI:30616"/>
    </ligand>
</feature>
<evidence type="ECO:0000313" key="13">
    <source>
        <dbReference type="EMBL" id="CAF4251943.1"/>
    </source>
</evidence>
<evidence type="ECO:0000256" key="4">
    <source>
        <dbReference type="RuleBase" id="RU000304"/>
    </source>
</evidence>
<dbReference type="SUPFAM" id="SSF56112">
    <property type="entry name" value="Protein kinase-like (PK-like)"/>
    <property type="match status" value="1"/>
</dbReference>
<evidence type="ECO:0000313" key="9">
    <source>
        <dbReference type="EMBL" id="CAF3523223.1"/>
    </source>
</evidence>
<dbReference type="EMBL" id="CAJNYD010001394">
    <property type="protein sequence ID" value="CAF3334413.1"/>
    <property type="molecule type" value="Genomic_DNA"/>
</dbReference>
<dbReference type="GO" id="GO:0004674">
    <property type="term" value="F:protein serine/threonine kinase activity"/>
    <property type="evidence" value="ECO:0007669"/>
    <property type="project" value="UniProtKB-KW"/>
</dbReference>
<comment type="similarity">
    <text evidence="4">Belongs to the protein kinase superfamily.</text>
</comment>
<dbReference type="Pfam" id="PF00069">
    <property type="entry name" value="Pkinase"/>
    <property type="match status" value="1"/>
</dbReference>
<dbReference type="Proteomes" id="UP000663848">
    <property type="component" value="Unassembled WGS sequence"/>
</dbReference>
<dbReference type="Proteomes" id="UP000663862">
    <property type="component" value="Unassembled WGS sequence"/>
</dbReference>
<dbReference type="Proteomes" id="UP000663851">
    <property type="component" value="Unassembled WGS sequence"/>
</dbReference>
<evidence type="ECO:0000313" key="10">
    <source>
        <dbReference type="EMBL" id="CAF3551451.1"/>
    </source>
</evidence>
<dbReference type="EMBL" id="CAJOBR010000683">
    <property type="protein sequence ID" value="CAF4536205.1"/>
    <property type="molecule type" value="Genomic_DNA"/>
</dbReference>
<dbReference type="EMBL" id="CAJOBP010000057">
    <property type="protein sequence ID" value="CAF4112326.1"/>
    <property type="molecule type" value="Genomic_DNA"/>
</dbReference>
<dbReference type="InterPro" id="IPR017441">
    <property type="entry name" value="Protein_kinase_ATP_BS"/>
</dbReference>
<keyword evidence="4" id="KW-0808">Transferase</keyword>
<evidence type="ECO:0000313" key="15">
    <source>
        <dbReference type="EMBL" id="CAF4608897.1"/>
    </source>
</evidence>
<evidence type="ECO:0000313" key="7">
    <source>
        <dbReference type="EMBL" id="CAF3340013.1"/>
    </source>
</evidence>
<dbReference type="EMBL" id="CAJOBS010000596">
    <property type="protein sequence ID" value="CAF4608897.1"/>
    <property type="molecule type" value="Genomic_DNA"/>
</dbReference>
<dbReference type="Gene3D" id="1.10.510.10">
    <property type="entry name" value="Transferase(Phosphotransferase) domain 1"/>
    <property type="match status" value="1"/>
</dbReference>
<evidence type="ECO:0000313" key="8">
    <source>
        <dbReference type="EMBL" id="CAF3460448.1"/>
    </source>
</evidence>
<feature type="domain" description="Protein kinase" evidence="5">
    <location>
        <begin position="16"/>
        <end position="288"/>
    </location>
</feature>
<dbReference type="EMBL" id="CAJOBQ010000090">
    <property type="protein sequence ID" value="CAF4251943.1"/>
    <property type="molecule type" value="Genomic_DNA"/>
</dbReference>
<dbReference type="InterPro" id="IPR000719">
    <property type="entry name" value="Prot_kinase_dom"/>
</dbReference>
<organism evidence="9 16">
    <name type="scientific">Rotaria socialis</name>
    <dbReference type="NCBI Taxonomy" id="392032"/>
    <lineage>
        <taxon>Eukaryota</taxon>
        <taxon>Metazoa</taxon>
        <taxon>Spiralia</taxon>
        <taxon>Gnathifera</taxon>
        <taxon>Rotifera</taxon>
        <taxon>Eurotatoria</taxon>
        <taxon>Bdelloidea</taxon>
        <taxon>Philodinida</taxon>
        <taxon>Philodinidae</taxon>
        <taxon>Rotaria</taxon>
    </lineage>
</organism>
<dbReference type="PROSITE" id="PS00108">
    <property type="entry name" value="PROTEIN_KINASE_ST"/>
    <property type="match status" value="1"/>
</dbReference>
<dbReference type="PROSITE" id="PS50011">
    <property type="entry name" value="PROTEIN_KINASE_DOM"/>
    <property type="match status" value="1"/>
</dbReference>
<dbReference type="EMBL" id="CAJOBO010000016">
    <property type="protein sequence ID" value="CAF4097347.1"/>
    <property type="molecule type" value="Genomic_DNA"/>
</dbReference>
<evidence type="ECO:0000313" key="17">
    <source>
        <dbReference type="Proteomes" id="UP000663873"/>
    </source>
</evidence>
<dbReference type="Proteomes" id="UP000663825">
    <property type="component" value="Unassembled WGS sequence"/>
</dbReference>
<keyword evidence="1 3" id="KW-0547">Nucleotide-binding</keyword>
<dbReference type="OrthoDB" id="6513151at2759"/>